<geneLocation type="plasmid" evidence="2">
    <name>ppaby4</name>
</geneLocation>
<accession>A0A1P8V0W5</accession>
<name>A0A1P8V0W5_9RHOB</name>
<dbReference type="Gene3D" id="3.50.30.50">
    <property type="entry name" value="Putative cyclase"/>
    <property type="match status" value="1"/>
</dbReference>
<keyword evidence="2" id="KW-1185">Reference proteome</keyword>
<dbReference type="Proteomes" id="UP000187059">
    <property type="component" value="Plasmid pPABY4"/>
</dbReference>
<dbReference type="InterPro" id="IPR007325">
    <property type="entry name" value="KFase/CYL"/>
</dbReference>
<dbReference type="EMBL" id="CP015095">
    <property type="protein sequence ID" value="APZ55293.1"/>
    <property type="molecule type" value="Genomic_DNA"/>
</dbReference>
<gene>
    <name evidence="1" type="ORF">Ga0080574_TMP5011</name>
</gene>
<dbReference type="PANTHER" id="PTHR34861">
    <property type="match status" value="1"/>
</dbReference>
<evidence type="ECO:0000313" key="2">
    <source>
        <dbReference type="Proteomes" id="UP000187059"/>
    </source>
</evidence>
<proteinExistence type="predicted"/>
<dbReference type="KEGG" id="paby:Ga0080574_TMP5011"/>
<evidence type="ECO:0000313" key="1">
    <source>
        <dbReference type="EMBL" id="APZ55293.1"/>
    </source>
</evidence>
<dbReference type="AlphaFoldDB" id="A0A1P8V0W5"/>
<keyword evidence="1" id="KW-0614">Plasmid</keyword>
<dbReference type="InterPro" id="IPR037175">
    <property type="entry name" value="KFase_sf"/>
</dbReference>
<dbReference type="PANTHER" id="PTHR34861:SF11">
    <property type="entry name" value="CYCLASE"/>
    <property type="match status" value="1"/>
</dbReference>
<dbReference type="Pfam" id="PF04199">
    <property type="entry name" value="Cyclase"/>
    <property type="match status" value="1"/>
</dbReference>
<dbReference type="GO" id="GO:0004061">
    <property type="term" value="F:arylformamidase activity"/>
    <property type="evidence" value="ECO:0007669"/>
    <property type="project" value="InterPro"/>
</dbReference>
<sequence>MSGQRWKKRPDGSNWGEFGAEDQLGRINLVDPEARLRGVREIRTGESFCLSLPLDYPGGNALLAHRDEPRFHYAPRGDGYNFNFALARMSPCACDVVSDEGVTLDTQYSTHWDALGHVGALFDADDDGEDEIVYYNGYRGGEHLVGPEDAGEKKGAHKLGIENLATACAQGRGVLVDLARIYGRERAYVGYDDLMRAMEGMDVEIAPGDFLCIYTGFGELVLSMQKQPDPEVLASSCAGLDGRDDKLLNWITDSGIAAIAADNFAVEAYPARDPDCDPHAKLPLHHHCLFKLGIQLGELWYFEELAAWLHAHGRSAFFLSAPPLRLRGAVGSPVTPIATV</sequence>
<organism evidence="1 2">
    <name type="scientific">Salipiger abyssi</name>
    <dbReference type="NCBI Taxonomy" id="1250539"/>
    <lineage>
        <taxon>Bacteria</taxon>
        <taxon>Pseudomonadati</taxon>
        <taxon>Pseudomonadota</taxon>
        <taxon>Alphaproteobacteria</taxon>
        <taxon>Rhodobacterales</taxon>
        <taxon>Roseobacteraceae</taxon>
        <taxon>Salipiger</taxon>
    </lineage>
</organism>
<dbReference type="SUPFAM" id="SSF102198">
    <property type="entry name" value="Putative cyclase"/>
    <property type="match status" value="1"/>
</dbReference>
<dbReference type="RefSeq" id="WP_076706227.1">
    <property type="nucleotide sequence ID" value="NZ_CP015095.1"/>
</dbReference>
<reference evidence="1 2" key="1">
    <citation type="submission" date="2016-04" db="EMBL/GenBank/DDBJ databases">
        <title>Deep-sea bacteria in the southern Pacific.</title>
        <authorList>
            <person name="Tang K."/>
        </authorList>
    </citation>
    <scope>NUCLEOTIDE SEQUENCE [LARGE SCALE GENOMIC DNA]</scope>
    <source>
        <strain evidence="1 2">JLT2014</strain>
        <plasmid evidence="2">ppaby4</plasmid>
    </source>
</reference>
<protein>
    <submittedName>
        <fullName evidence="1">Putative cyclase</fullName>
    </submittedName>
</protein>
<dbReference type="GO" id="GO:0019441">
    <property type="term" value="P:L-tryptophan catabolic process to kynurenine"/>
    <property type="evidence" value="ECO:0007669"/>
    <property type="project" value="InterPro"/>
</dbReference>
<dbReference type="OrthoDB" id="7067800at2"/>